<sequence>MFKRKLQLYACNKSWLLTNDFLDKISFLNHKIVILLEAWSYLCNSYFCPPKYYIQKYLHRNLINSF</sequence>
<dbReference type="AlphaFoldDB" id="A0A0E9WWQ3"/>
<protein>
    <submittedName>
        <fullName evidence="1">Uncharacterized protein</fullName>
    </submittedName>
</protein>
<reference evidence="1" key="2">
    <citation type="journal article" date="2015" name="Fish Shellfish Immunol.">
        <title>Early steps in the European eel (Anguilla anguilla)-Vibrio vulnificus interaction in the gills: Role of the RtxA13 toxin.</title>
        <authorList>
            <person name="Callol A."/>
            <person name="Pajuelo D."/>
            <person name="Ebbesson L."/>
            <person name="Teles M."/>
            <person name="MacKenzie S."/>
            <person name="Amaro C."/>
        </authorList>
    </citation>
    <scope>NUCLEOTIDE SEQUENCE</scope>
</reference>
<organism evidence="1">
    <name type="scientific">Anguilla anguilla</name>
    <name type="common">European freshwater eel</name>
    <name type="synonym">Muraena anguilla</name>
    <dbReference type="NCBI Taxonomy" id="7936"/>
    <lineage>
        <taxon>Eukaryota</taxon>
        <taxon>Metazoa</taxon>
        <taxon>Chordata</taxon>
        <taxon>Craniata</taxon>
        <taxon>Vertebrata</taxon>
        <taxon>Euteleostomi</taxon>
        <taxon>Actinopterygii</taxon>
        <taxon>Neopterygii</taxon>
        <taxon>Teleostei</taxon>
        <taxon>Anguilliformes</taxon>
        <taxon>Anguillidae</taxon>
        <taxon>Anguilla</taxon>
    </lineage>
</organism>
<proteinExistence type="predicted"/>
<dbReference type="EMBL" id="GBXM01013710">
    <property type="protein sequence ID" value="JAH94867.1"/>
    <property type="molecule type" value="Transcribed_RNA"/>
</dbReference>
<reference evidence="1" key="1">
    <citation type="submission" date="2014-11" db="EMBL/GenBank/DDBJ databases">
        <authorList>
            <person name="Amaro Gonzalez C."/>
        </authorList>
    </citation>
    <scope>NUCLEOTIDE SEQUENCE</scope>
</reference>
<accession>A0A0E9WWQ3</accession>
<evidence type="ECO:0000313" key="1">
    <source>
        <dbReference type="EMBL" id="JAH94867.1"/>
    </source>
</evidence>
<name>A0A0E9WWQ3_ANGAN</name>